<reference evidence="4 5" key="1">
    <citation type="journal article" date="2011" name="Stand. Genomic Sci.">
        <title>Complete genome sequence of Haliscomenobacter hydrossis type strain (O).</title>
        <authorList>
            <consortium name="US DOE Joint Genome Institute (JGI-PGF)"/>
            <person name="Daligault H."/>
            <person name="Lapidus A."/>
            <person name="Zeytun A."/>
            <person name="Nolan M."/>
            <person name="Lucas S."/>
            <person name="Del Rio T.G."/>
            <person name="Tice H."/>
            <person name="Cheng J.F."/>
            <person name="Tapia R."/>
            <person name="Han C."/>
            <person name="Goodwin L."/>
            <person name="Pitluck S."/>
            <person name="Liolios K."/>
            <person name="Pagani I."/>
            <person name="Ivanova N."/>
            <person name="Huntemann M."/>
            <person name="Mavromatis K."/>
            <person name="Mikhailova N."/>
            <person name="Pati A."/>
            <person name="Chen A."/>
            <person name="Palaniappan K."/>
            <person name="Land M."/>
            <person name="Hauser L."/>
            <person name="Brambilla E.M."/>
            <person name="Rohde M."/>
            <person name="Verbarg S."/>
            <person name="Goker M."/>
            <person name="Bristow J."/>
            <person name="Eisen J.A."/>
            <person name="Markowitz V."/>
            <person name="Hugenholtz P."/>
            <person name="Kyrpides N.C."/>
            <person name="Klenk H.P."/>
            <person name="Woyke T."/>
        </authorList>
    </citation>
    <scope>NUCLEOTIDE SEQUENCE [LARGE SCALE GENOMIC DNA]</scope>
    <source>
        <strain evidence="5">ATCC 27775 / DSM 1100 / LMG 10767 / O</strain>
    </source>
</reference>
<dbReference type="HOGENOM" id="CLU_091262_1_0_10"/>
<feature type="DNA-binding region" description="H-T-H motif" evidence="2">
    <location>
        <begin position="25"/>
        <end position="44"/>
    </location>
</feature>
<dbReference type="eggNOG" id="COG1309">
    <property type="taxonomic scope" value="Bacteria"/>
</dbReference>
<keyword evidence="5" id="KW-1185">Reference proteome</keyword>
<dbReference type="RefSeq" id="WP_013767634.1">
    <property type="nucleotide sequence ID" value="NC_015510.1"/>
</dbReference>
<organism evidence="4 5">
    <name type="scientific">Haliscomenobacter hydrossis (strain ATCC 27775 / DSM 1100 / LMG 10767 / O)</name>
    <dbReference type="NCBI Taxonomy" id="760192"/>
    <lineage>
        <taxon>Bacteria</taxon>
        <taxon>Pseudomonadati</taxon>
        <taxon>Bacteroidota</taxon>
        <taxon>Saprospiria</taxon>
        <taxon>Saprospirales</taxon>
        <taxon>Haliscomenobacteraceae</taxon>
        <taxon>Haliscomenobacter</taxon>
    </lineage>
</organism>
<dbReference type="Proteomes" id="UP000008461">
    <property type="component" value="Chromosome"/>
</dbReference>
<dbReference type="Pfam" id="PF00440">
    <property type="entry name" value="TetR_N"/>
    <property type="match status" value="1"/>
</dbReference>
<dbReference type="PROSITE" id="PS50977">
    <property type="entry name" value="HTH_TETR_2"/>
    <property type="match status" value="1"/>
</dbReference>
<evidence type="ECO:0000256" key="2">
    <source>
        <dbReference type="PROSITE-ProRule" id="PRU00335"/>
    </source>
</evidence>
<dbReference type="GO" id="GO:0003677">
    <property type="term" value="F:DNA binding"/>
    <property type="evidence" value="ECO:0007669"/>
    <property type="project" value="UniProtKB-UniRule"/>
</dbReference>
<protein>
    <submittedName>
        <fullName evidence="4">Regulatory protein TetR</fullName>
    </submittedName>
</protein>
<reference key="2">
    <citation type="submission" date="2011-04" db="EMBL/GenBank/DDBJ databases">
        <title>Complete sequence of chromosome of Haliscomenobacter hydrossis DSM 1100.</title>
        <authorList>
            <consortium name="US DOE Joint Genome Institute (JGI-PGF)"/>
            <person name="Lucas S."/>
            <person name="Han J."/>
            <person name="Lapidus A."/>
            <person name="Bruce D."/>
            <person name="Goodwin L."/>
            <person name="Pitluck S."/>
            <person name="Peters L."/>
            <person name="Kyrpides N."/>
            <person name="Mavromatis K."/>
            <person name="Ivanova N."/>
            <person name="Ovchinnikova G."/>
            <person name="Pagani I."/>
            <person name="Daligault H."/>
            <person name="Detter J.C."/>
            <person name="Han C."/>
            <person name="Land M."/>
            <person name="Hauser L."/>
            <person name="Markowitz V."/>
            <person name="Cheng J.-F."/>
            <person name="Hugenholtz P."/>
            <person name="Woyke T."/>
            <person name="Wu D."/>
            <person name="Verbarg S."/>
            <person name="Frueling A."/>
            <person name="Brambilla E."/>
            <person name="Klenk H.-P."/>
            <person name="Eisen J.A."/>
        </authorList>
    </citation>
    <scope>NUCLEOTIDE SEQUENCE</scope>
    <source>
        <strain>DSM 1100</strain>
    </source>
</reference>
<dbReference type="Pfam" id="PF13972">
    <property type="entry name" value="TetR"/>
    <property type="match status" value="1"/>
</dbReference>
<keyword evidence="1 2" id="KW-0238">DNA-binding</keyword>
<dbReference type="InterPro" id="IPR009057">
    <property type="entry name" value="Homeodomain-like_sf"/>
</dbReference>
<feature type="domain" description="HTH tetR-type" evidence="3">
    <location>
        <begin position="2"/>
        <end position="62"/>
    </location>
</feature>
<dbReference type="EMBL" id="CP002691">
    <property type="protein sequence ID" value="AEE53099.1"/>
    <property type="molecule type" value="Genomic_DNA"/>
</dbReference>
<sequence>MSKTKERILEKALELLNERGVAQVSIRSIGDALSMSPGNLCYHYPNVDAIVEALYFRLVADLDALILESMQLASIQGIDLHFTFQSIERSFTTFQHYKFLMLDFADIMRRHETLKAHFRQLAGQRQVQFMQLIQALQAGGWVQTERYPNQFQDWIQQASLLGDYWMASAEIMLEGDEEYKRKYHQGLFFSTLAPHLTAKGLESYQELLNKG</sequence>
<name>F4L639_HALH1</name>
<dbReference type="OrthoDB" id="9785164at2"/>
<gene>
    <name evidence="4" type="ordered locus">Halhy_5274</name>
</gene>
<evidence type="ECO:0000259" key="3">
    <source>
        <dbReference type="PROSITE" id="PS50977"/>
    </source>
</evidence>
<accession>F4L639</accession>
<dbReference type="AlphaFoldDB" id="F4L639"/>
<proteinExistence type="predicted"/>
<dbReference type="InterPro" id="IPR025722">
    <property type="entry name" value="TetR"/>
</dbReference>
<dbReference type="InterPro" id="IPR001647">
    <property type="entry name" value="HTH_TetR"/>
</dbReference>
<dbReference type="SUPFAM" id="SSF46689">
    <property type="entry name" value="Homeodomain-like"/>
    <property type="match status" value="1"/>
</dbReference>
<evidence type="ECO:0000313" key="5">
    <source>
        <dbReference type="Proteomes" id="UP000008461"/>
    </source>
</evidence>
<evidence type="ECO:0000313" key="4">
    <source>
        <dbReference type="EMBL" id="AEE53099.1"/>
    </source>
</evidence>
<dbReference type="Gene3D" id="1.10.357.10">
    <property type="entry name" value="Tetracycline Repressor, domain 2"/>
    <property type="match status" value="1"/>
</dbReference>
<evidence type="ECO:0000256" key="1">
    <source>
        <dbReference type="ARBA" id="ARBA00023125"/>
    </source>
</evidence>
<dbReference type="STRING" id="760192.Halhy_5274"/>
<dbReference type="KEGG" id="hhy:Halhy_5274"/>